<proteinExistence type="predicted"/>
<evidence type="ECO:0000313" key="1">
    <source>
        <dbReference type="EMBL" id="MCG2429824.1"/>
    </source>
</evidence>
<dbReference type="Proteomes" id="UP001139462">
    <property type="component" value="Unassembled WGS sequence"/>
</dbReference>
<name>A0A9X1U2Q7_9FLAO</name>
<organism evidence="1 2">
    <name type="scientific">Aequorivita xiaoshiensis</name>
    <dbReference type="NCBI Taxonomy" id="2874476"/>
    <lineage>
        <taxon>Bacteria</taxon>
        <taxon>Pseudomonadati</taxon>
        <taxon>Bacteroidota</taxon>
        <taxon>Flavobacteriia</taxon>
        <taxon>Flavobacteriales</taxon>
        <taxon>Flavobacteriaceae</taxon>
        <taxon>Aequorivita</taxon>
    </lineage>
</organism>
<evidence type="ECO:0000313" key="2">
    <source>
        <dbReference type="Proteomes" id="UP001139462"/>
    </source>
</evidence>
<dbReference type="EMBL" id="JAIRBB010000001">
    <property type="protein sequence ID" value="MCG2429824.1"/>
    <property type="molecule type" value="Genomic_DNA"/>
</dbReference>
<sequence length="126" mass="15073">MQIYNHDSPESIAYKNNYVELENWLDHLNYIGKEITNLVDLGKAQLTTKEESQAVLEKFLKEKEVNNLKIIEFQKYQDGLPRAAECEDVECDMFFVSEHEKFRKNYMQHLANYRKVKEEYFSVLLK</sequence>
<protein>
    <submittedName>
        <fullName evidence="1">Uncharacterized protein</fullName>
    </submittedName>
</protein>
<comment type="caution">
    <text evidence="1">The sequence shown here is derived from an EMBL/GenBank/DDBJ whole genome shotgun (WGS) entry which is preliminary data.</text>
</comment>
<gene>
    <name evidence="1" type="ORF">K8344_01730</name>
</gene>
<keyword evidence="2" id="KW-1185">Reference proteome</keyword>
<dbReference type="AlphaFoldDB" id="A0A9X1U2Q7"/>
<dbReference type="RefSeq" id="WP_237606565.1">
    <property type="nucleotide sequence ID" value="NZ_JAIRBB010000001.1"/>
</dbReference>
<accession>A0A9X1U2Q7</accession>
<reference evidence="1" key="1">
    <citation type="submission" date="2021-09" db="EMBL/GenBank/DDBJ databases">
        <title>Genome of Aequorivita sp. strain F64183.</title>
        <authorList>
            <person name="Wang Y."/>
        </authorList>
    </citation>
    <scope>NUCLEOTIDE SEQUENCE</scope>
    <source>
        <strain evidence="1">F64183</strain>
    </source>
</reference>